<dbReference type="AlphaFoldDB" id="I1D6L5"/>
<feature type="transmembrane region" description="Helical" evidence="6">
    <location>
        <begin position="184"/>
        <end position="204"/>
    </location>
</feature>
<evidence type="ECO:0000256" key="4">
    <source>
        <dbReference type="ARBA" id="ARBA00023136"/>
    </source>
</evidence>
<keyword evidence="2 6" id="KW-0812">Transmembrane</keyword>
<protein>
    <submittedName>
        <fullName evidence="8">Arabinose efflux permease family protein</fullName>
    </submittedName>
</protein>
<feature type="transmembrane region" description="Helical" evidence="6">
    <location>
        <begin position="216"/>
        <end position="235"/>
    </location>
</feature>
<reference evidence="9" key="2">
    <citation type="submission" date="2012-01" db="EMBL/GenBank/DDBJ databases">
        <title>Noncontiguous Finished sequence of chromosome of Saccharomonospora glauca K62.</title>
        <authorList>
            <consortium name="US DOE Joint Genome Institute"/>
            <person name="Lucas S."/>
            <person name="Han J."/>
            <person name="Lapidus A."/>
            <person name="Cheng J.-F."/>
            <person name="Goodwin L."/>
            <person name="Pitluck S."/>
            <person name="Peters L."/>
            <person name="Mikhailova N."/>
            <person name="Held B."/>
            <person name="Detter J.C."/>
            <person name="Han C."/>
            <person name="Tapia R."/>
            <person name="Land M."/>
            <person name="Hauser L."/>
            <person name="Kyrpides N."/>
            <person name="Ivanova N."/>
            <person name="Pagani I."/>
            <person name="Brambilla E.-M."/>
            <person name="Klenk H.-P."/>
            <person name="Woyke T."/>
        </authorList>
    </citation>
    <scope>NUCLEOTIDE SEQUENCE [LARGE SCALE GENOMIC DNA]</scope>
    <source>
        <strain evidence="9">K62</strain>
    </source>
</reference>
<feature type="transmembrane region" description="Helical" evidence="6">
    <location>
        <begin position="21"/>
        <end position="46"/>
    </location>
</feature>
<comment type="subcellular location">
    <subcellularLocation>
        <location evidence="1">Cell membrane</location>
        <topology evidence="1">Multi-pass membrane protein</topology>
    </subcellularLocation>
</comment>
<dbReference type="InterPro" id="IPR011701">
    <property type="entry name" value="MFS"/>
</dbReference>
<evidence type="ECO:0000259" key="7">
    <source>
        <dbReference type="PROSITE" id="PS50850"/>
    </source>
</evidence>
<feature type="compositionally biased region" description="Basic residues" evidence="5">
    <location>
        <begin position="571"/>
        <end position="580"/>
    </location>
</feature>
<dbReference type="STRING" id="928724.SacglDRAFT_03742"/>
<keyword evidence="4 6" id="KW-0472">Membrane</keyword>
<dbReference type="PROSITE" id="PS50850">
    <property type="entry name" value="MFS"/>
    <property type="match status" value="1"/>
</dbReference>
<feature type="transmembrane region" description="Helical" evidence="6">
    <location>
        <begin position="283"/>
        <end position="305"/>
    </location>
</feature>
<evidence type="ECO:0000313" key="9">
    <source>
        <dbReference type="Proteomes" id="UP000005087"/>
    </source>
</evidence>
<dbReference type="RefSeq" id="WP_005466384.1">
    <property type="nucleotide sequence ID" value="NZ_CM001484.1"/>
</dbReference>
<keyword evidence="3 6" id="KW-1133">Transmembrane helix</keyword>
<feature type="transmembrane region" description="Helical" evidence="6">
    <location>
        <begin position="417"/>
        <end position="439"/>
    </location>
</feature>
<feature type="transmembrane region" description="Helical" evidence="6">
    <location>
        <begin position="535"/>
        <end position="552"/>
    </location>
</feature>
<evidence type="ECO:0000313" key="8">
    <source>
        <dbReference type="EMBL" id="EIF00590.1"/>
    </source>
</evidence>
<dbReference type="HOGENOM" id="CLU_000960_28_2_11"/>
<feature type="transmembrane region" description="Helical" evidence="6">
    <location>
        <begin position="325"/>
        <end position="343"/>
    </location>
</feature>
<name>I1D6L5_9PSEU</name>
<feature type="transmembrane region" description="Helical" evidence="6">
    <location>
        <begin position="58"/>
        <end position="78"/>
    </location>
</feature>
<dbReference type="GO" id="GO:0005886">
    <property type="term" value="C:plasma membrane"/>
    <property type="evidence" value="ECO:0007669"/>
    <property type="project" value="UniProtKB-SubCell"/>
</dbReference>
<dbReference type="InterPro" id="IPR020846">
    <property type="entry name" value="MFS_dom"/>
</dbReference>
<feature type="transmembrane region" description="Helical" evidence="6">
    <location>
        <begin position="350"/>
        <end position="370"/>
    </location>
</feature>
<dbReference type="SUPFAM" id="SSF103473">
    <property type="entry name" value="MFS general substrate transporter"/>
    <property type="match status" value="1"/>
</dbReference>
<dbReference type="CDD" id="cd17321">
    <property type="entry name" value="MFS_MMR_MDR_like"/>
    <property type="match status" value="1"/>
</dbReference>
<feature type="transmembrane region" description="Helical" evidence="6">
    <location>
        <begin position="90"/>
        <end position="109"/>
    </location>
</feature>
<dbReference type="PANTHER" id="PTHR42718">
    <property type="entry name" value="MAJOR FACILITATOR SUPERFAMILY MULTIDRUG TRANSPORTER MFSC"/>
    <property type="match status" value="1"/>
</dbReference>
<evidence type="ECO:0000256" key="2">
    <source>
        <dbReference type="ARBA" id="ARBA00022692"/>
    </source>
</evidence>
<dbReference type="OrthoDB" id="9812221at2"/>
<dbReference type="InterPro" id="IPR036259">
    <property type="entry name" value="MFS_trans_sf"/>
</dbReference>
<dbReference type="Pfam" id="PF07690">
    <property type="entry name" value="MFS_1"/>
    <property type="match status" value="1"/>
</dbReference>
<organism evidence="8 9">
    <name type="scientific">Saccharomonospora glauca K62</name>
    <dbReference type="NCBI Taxonomy" id="928724"/>
    <lineage>
        <taxon>Bacteria</taxon>
        <taxon>Bacillati</taxon>
        <taxon>Actinomycetota</taxon>
        <taxon>Actinomycetes</taxon>
        <taxon>Pseudonocardiales</taxon>
        <taxon>Pseudonocardiaceae</taxon>
        <taxon>Saccharomonospora</taxon>
    </lineage>
</organism>
<evidence type="ECO:0000256" key="1">
    <source>
        <dbReference type="ARBA" id="ARBA00004651"/>
    </source>
</evidence>
<evidence type="ECO:0000256" key="3">
    <source>
        <dbReference type="ARBA" id="ARBA00022989"/>
    </source>
</evidence>
<reference evidence="8 9" key="1">
    <citation type="submission" date="2011-09" db="EMBL/GenBank/DDBJ databases">
        <authorList>
            <consortium name="US DOE Joint Genome Institute (JGI-PGF)"/>
            <person name="Lucas S."/>
            <person name="Han J."/>
            <person name="Lapidus A."/>
            <person name="Cheng J.-F."/>
            <person name="Goodwin L."/>
            <person name="Pitluck S."/>
            <person name="Peters L."/>
            <person name="Land M.L."/>
            <person name="Hauser L."/>
            <person name="Brambilla E."/>
            <person name="Klenk H.-P."/>
            <person name="Woyke T.J."/>
        </authorList>
    </citation>
    <scope>NUCLEOTIDE SEQUENCE [LARGE SCALE GENOMIC DNA]</scope>
    <source>
        <strain evidence="8 9">K62</strain>
    </source>
</reference>
<proteinExistence type="predicted"/>
<feature type="transmembrane region" description="Helical" evidence="6">
    <location>
        <begin position="241"/>
        <end position="262"/>
    </location>
</feature>
<sequence length="580" mass="60308">MMSDVLDTRPPAGAARTTGRGLAVLVTVLTAAFMDFLDNGIVVLAAPAIQADLGGGSAAMEMTIAGYTLAFALGLVTGGRLGDIVGRKKMFLLGTALFVVTSLGCGPAPSIELLIVARVLQGLSAAAMVPQVLAIIKSAFPPPERLKGPLAAFGAMSGVANVSGPLIAGVLIEHDFAGLGWRVVFLINVPVGVLVLGAALLLVSETRSARPPTLDLLGVGVVTLALLLLLFPLVEGPTLDWPAWIFLVLAASAPVFAWFWSVERCREQQGRSPLLPPSVFANRTLLAGLVVHVLLFSGIASFFMISTITLQAGLDFTVLAAGMTSLPWPIAITVFSGIGLAFVAKLGRNLLSLGAVIMVAGMATLMWSALSNGAELEALDLAPGLALSGIGMAFIAPSLMDLVLAGAGNRDAGAISGVLNTALQVGTALGIALLGVIFFGRLETHGAAQTEHVIDDVRAAAASANVPDNRADDIAVAFGRCFRDHFGEGEIRAMPESCGDAGRLLSAYPELGAAVTEVTDHHRGEVFTRAFAESLLYNVGVFGASFLLIFFLPRRMTAPEPSAENPDTTRNRARPRNHPL</sequence>
<evidence type="ECO:0000256" key="5">
    <source>
        <dbReference type="SAM" id="MobiDB-lite"/>
    </source>
</evidence>
<keyword evidence="9" id="KW-1185">Reference proteome</keyword>
<dbReference type="GO" id="GO:0022857">
    <property type="term" value="F:transmembrane transporter activity"/>
    <property type="evidence" value="ECO:0007669"/>
    <property type="project" value="InterPro"/>
</dbReference>
<dbReference type="Gene3D" id="1.20.1720.10">
    <property type="entry name" value="Multidrug resistance protein D"/>
    <property type="match status" value="2"/>
</dbReference>
<accession>I1D6L5</accession>
<dbReference type="EMBL" id="CM001484">
    <property type="protein sequence ID" value="EIF00590.1"/>
    <property type="molecule type" value="Genomic_DNA"/>
</dbReference>
<dbReference type="Proteomes" id="UP000005087">
    <property type="component" value="Chromosome"/>
</dbReference>
<feature type="transmembrane region" description="Helical" evidence="6">
    <location>
        <begin position="382"/>
        <end position="405"/>
    </location>
</feature>
<feature type="transmembrane region" description="Helical" evidence="6">
    <location>
        <begin position="148"/>
        <end position="172"/>
    </location>
</feature>
<feature type="region of interest" description="Disordered" evidence="5">
    <location>
        <begin position="559"/>
        <end position="580"/>
    </location>
</feature>
<dbReference type="eggNOG" id="COG0477">
    <property type="taxonomic scope" value="Bacteria"/>
</dbReference>
<dbReference type="PANTHER" id="PTHR42718:SF39">
    <property type="entry name" value="ACTINORHODIN TRANSPORTER-RELATED"/>
    <property type="match status" value="1"/>
</dbReference>
<feature type="transmembrane region" description="Helical" evidence="6">
    <location>
        <begin position="115"/>
        <end position="136"/>
    </location>
</feature>
<feature type="domain" description="Major facilitator superfamily (MFS) profile" evidence="7">
    <location>
        <begin position="24"/>
        <end position="470"/>
    </location>
</feature>
<gene>
    <name evidence="8" type="ORF">SacglDRAFT_03742</name>
</gene>
<evidence type="ECO:0000256" key="6">
    <source>
        <dbReference type="SAM" id="Phobius"/>
    </source>
</evidence>